<dbReference type="Pfam" id="PF03372">
    <property type="entry name" value="Exo_endo_phos"/>
    <property type="match status" value="1"/>
</dbReference>
<dbReference type="SUPFAM" id="SSF56219">
    <property type="entry name" value="DNase I-like"/>
    <property type="match status" value="1"/>
</dbReference>
<keyword evidence="3" id="KW-0378">Hydrolase</keyword>
<evidence type="ECO:0000259" key="2">
    <source>
        <dbReference type="Pfam" id="PF03372"/>
    </source>
</evidence>
<dbReference type="Gene3D" id="3.60.10.10">
    <property type="entry name" value="Endonuclease/exonuclease/phosphatase"/>
    <property type="match status" value="1"/>
</dbReference>
<feature type="signal peptide" evidence="1">
    <location>
        <begin position="1"/>
        <end position="22"/>
    </location>
</feature>
<feature type="chain" id="PRO_5045060720" evidence="1">
    <location>
        <begin position="23"/>
        <end position="285"/>
    </location>
</feature>
<evidence type="ECO:0000313" key="4">
    <source>
        <dbReference type="Proteomes" id="UP001566331"/>
    </source>
</evidence>
<dbReference type="Proteomes" id="UP001566331">
    <property type="component" value="Unassembled WGS sequence"/>
</dbReference>
<proteinExistence type="predicted"/>
<organism evidence="3 4">
    <name type="scientific">Luteimonas salinilitoris</name>
    <dbReference type="NCBI Taxonomy" id="3237697"/>
    <lineage>
        <taxon>Bacteria</taxon>
        <taxon>Pseudomonadati</taxon>
        <taxon>Pseudomonadota</taxon>
        <taxon>Gammaproteobacteria</taxon>
        <taxon>Lysobacterales</taxon>
        <taxon>Lysobacteraceae</taxon>
        <taxon>Luteimonas</taxon>
    </lineage>
</organism>
<evidence type="ECO:0000313" key="3">
    <source>
        <dbReference type="EMBL" id="MEZ0474789.1"/>
    </source>
</evidence>
<dbReference type="CDD" id="cd09083">
    <property type="entry name" value="EEP-1"/>
    <property type="match status" value="1"/>
</dbReference>
<keyword evidence="4" id="KW-1185">Reference proteome</keyword>
<keyword evidence="3" id="KW-0255">Endonuclease</keyword>
<protein>
    <submittedName>
        <fullName evidence="3">Endonuclease/exonuclease/phosphatase family protein</fullName>
    </submittedName>
</protein>
<feature type="domain" description="Endonuclease/exonuclease/phosphatase" evidence="2">
    <location>
        <begin position="34"/>
        <end position="273"/>
    </location>
</feature>
<dbReference type="RefSeq" id="WP_370564536.1">
    <property type="nucleotide sequence ID" value="NZ_JBFWIB010000008.1"/>
</dbReference>
<dbReference type="InterPro" id="IPR036691">
    <property type="entry name" value="Endo/exonu/phosph_ase_sf"/>
</dbReference>
<keyword evidence="1" id="KW-0732">Signal</keyword>
<reference evidence="3 4" key="1">
    <citation type="submission" date="2024-07" db="EMBL/GenBank/DDBJ databases">
        <title>Luteimonas salilacus sp. nov., isolated from the shore soil of Salt Lake in Tibet of China.</title>
        <authorList>
            <person name="Zhang X."/>
            <person name="Li A."/>
        </authorList>
    </citation>
    <scope>NUCLEOTIDE SEQUENCE [LARGE SCALE GENOMIC DNA]</scope>
    <source>
        <strain evidence="3 4">B3-2-R+30</strain>
    </source>
</reference>
<sequence>MPRSIAALALASLTLATTPSHPQTPPQEQALRVMSFNIRLPVESDGADRWERRKALIARMVRAQDPDVIGAQELHKAQADDLVRRLPQYTWFGRDRRGGHDDEHMGVFYRSDRLRVVESGDFWLSDTPEVPGSISWGHPLPRMATWVVFERLADGRRFHLVNTHLPYRGEDEDARERGARLIASRLSMLPEGIPVIVTGDFNTTPDRRAHALLTATLRDAWDAAPRRTGPAATFHGFTGEPERRIDWILYRGLQPLWVRTVTEHERGRYPSDHFPVVAEFAFPAP</sequence>
<dbReference type="PANTHER" id="PTHR12121">
    <property type="entry name" value="CARBON CATABOLITE REPRESSOR PROTEIN 4"/>
    <property type="match status" value="1"/>
</dbReference>
<evidence type="ECO:0000256" key="1">
    <source>
        <dbReference type="SAM" id="SignalP"/>
    </source>
</evidence>
<accession>A0ABV4HPW8</accession>
<name>A0ABV4HPW8_9GAMM</name>
<comment type="caution">
    <text evidence="3">The sequence shown here is derived from an EMBL/GenBank/DDBJ whole genome shotgun (WGS) entry which is preliminary data.</text>
</comment>
<gene>
    <name evidence="3" type="ORF">AB6713_09170</name>
</gene>
<dbReference type="GO" id="GO:0004519">
    <property type="term" value="F:endonuclease activity"/>
    <property type="evidence" value="ECO:0007669"/>
    <property type="project" value="UniProtKB-KW"/>
</dbReference>
<dbReference type="EMBL" id="JBFWIC010000010">
    <property type="protein sequence ID" value="MEZ0474789.1"/>
    <property type="molecule type" value="Genomic_DNA"/>
</dbReference>
<dbReference type="InterPro" id="IPR050410">
    <property type="entry name" value="CCR4/nocturin_mRNA_transcr"/>
</dbReference>
<keyword evidence="3" id="KW-0540">Nuclease</keyword>
<dbReference type="InterPro" id="IPR005135">
    <property type="entry name" value="Endo/exonuclease/phosphatase"/>
</dbReference>
<dbReference type="PANTHER" id="PTHR12121:SF36">
    <property type="entry name" value="ENDONUCLEASE_EXONUCLEASE_PHOSPHATASE DOMAIN-CONTAINING PROTEIN"/>
    <property type="match status" value="1"/>
</dbReference>